<proteinExistence type="predicted"/>
<protein>
    <submittedName>
        <fullName evidence="2">Uncharacterized protein</fullName>
    </submittedName>
</protein>
<feature type="region of interest" description="Disordered" evidence="1">
    <location>
        <begin position="212"/>
        <end position="235"/>
    </location>
</feature>
<dbReference type="AlphaFoldDB" id="A0AAV2SML8"/>
<dbReference type="EMBL" id="CAXKWB010100471">
    <property type="protein sequence ID" value="CAL4224437.1"/>
    <property type="molecule type" value="Genomic_DNA"/>
</dbReference>
<name>A0AAV2SML8_MEGNR</name>
<evidence type="ECO:0000313" key="3">
    <source>
        <dbReference type="Proteomes" id="UP001497623"/>
    </source>
</evidence>
<feature type="compositionally biased region" description="Polar residues" evidence="1">
    <location>
        <begin position="217"/>
        <end position="232"/>
    </location>
</feature>
<reference evidence="2 3" key="1">
    <citation type="submission" date="2024-05" db="EMBL/GenBank/DDBJ databases">
        <authorList>
            <person name="Wallberg A."/>
        </authorList>
    </citation>
    <scope>NUCLEOTIDE SEQUENCE [LARGE SCALE GENOMIC DNA]</scope>
</reference>
<dbReference type="Proteomes" id="UP001497623">
    <property type="component" value="Unassembled WGS sequence"/>
</dbReference>
<feature type="compositionally biased region" description="Polar residues" evidence="1">
    <location>
        <begin position="251"/>
        <end position="261"/>
    </location>
</feature>
<comment type="caution">
    <text evidence="2">The sequence shown here is derived from an EMBL/GenBank/DDBJ whole genome shotgun (WGS) entry which is preliminary data.</text>
</comment>
<feature type="region of interest" description="Disordered" evidence="1">
    <location>
        <begin position="243"/>
        <end position="262"/>
    </location>
</feature>
<evidence type="ECO:0000313" key="2">
    <source>
        <dbReference type="EMBL" id="CAL4224437.1"/>
    </source>
</evidence>
<evidence type="ECO:0000256" key="1">
    <source>
        <dbReference type="SAM" id="MobiDB-lite"/>
    </source>
</evidence>
<accession>A0AAV2SML8</accession>
<sequence length="306" mass="35194">MDGTGSEIKTSSREILSNKTTISLDKLNNEIISLKKEENGDLLYKENGEGVNNSEVMQENMKTQKKKNLIISPAQHNKNVEANEGLFRYAKPYAMTLTEYADIKDVGHYKEGSESIDSIEVSYEKLKEMTPNEYNEFEYDDNYKEDSEAMNIHKISNENSQARRLTGPEHIKDTVNFGEVCETMNPNEIPNENLQAMTLTEYEDIREAENYKEDSEAIQSNEISNEKSQAMSLTGPDDINDTDHFGEDSETLNPNEISNERSLYPEQQKYQLKDRDDNECGCNSTPLHFYWLFPVFIAWVILVNFI</sequence>
<keyword evidence="3" id="KW-1185">Reference proteome</keyword>
<gene>
    <name evidence="2" type="ORF">MNOR_LOCUS39321</name>
</gene>
<organism evidence="2 3">
    <name type="scientific">Meganyctiphanes norvegica</name>
    <name type="common">Northern krill</name>
    <name type="synonym">Thysanopoda norvegica</name>
    <dbReference type="NCBI Taxonomy" id="48144"/>
    <lineage>
        <taxon>Eukaryota</taxon>
        <taxon>Metazoa</taxon>
        <taxon>Ecdysozoa</taxon>
        <taxon>Arthropoda</taxon>
        <taxon>Crustacea</taxon>
        <taxon>Multicrustacea</taxon>
        <taxon>Malacostraca</taxon>
        <taxon>Eumalacostraca</taxon>
        <taxon>Eucarida</taxon>
        <taxon>Euphausiacea</taxon>
        <taxon>Euphausiidae</taxon>
        <taxon>Meganyctiphanes</taxon>
    </lineage>
</organism>